<dbReference type="PANTHER" id="PTHR45653">
    <property type="entry name" value="DEDICATOR OF CYTOKINESIS"/>
    <property type="match status" value="1"/>
</dbReference>
<feature type="domain" description="DOCKER" evidence="2">
    <location>
        <begin position="94"/>
        <end position="132"/>
    </location>
</feature>
<dbReference type="GO" id="GO:0007264">
    <property type="term" value="P:small GTPase-mediated signal transduction"/>
    <property type="evidence" value="ECO:0007669"/>
    <property type="project" value="InterPro"/>
</dbReference>
<dbReference type="InterPro" id="IPR026791">
    <property type="entry name" value="DOCK"/>
</dbReference>
<dbReference type="InterPro" id="IPR043161">
    <property type="entry name" value="DOCK_C_lobe_A"/>
</dbReference>
<dbReference type="Gene3D" id="1.25.40.410">
    <property type="match status" value="1"/>
</dbReference>
<dbReference type="AlphaFoldDB" id="A0A0L6UQD7"/>
<evidence type="ECO:0000259" key="2">
    <source>
        <dbReference type="PROSITE" id="PS51651"/>
    </source>
</evidence>
<accession>A0A0L6UQD7</accession>
<dbReference type="OrthoDB" id="18896at2759"/>
<dbReference type="GO" id="GO:0005886">
    <property type="term" value="C:plasma membrane"/>
    <property type="evidence" value="ECO:0007669"/>
    <property type="project" value="TreeGrafter"/>
</dbReference>
<dbReference type="GO" id="GO:0005737">
    <property type="term" value="C:cytoplasm"/>
    <property type="evidence" value="ECO:0007669"/>
    <property type="project" value="TreeGrafter"/>
</dbReference>
<dbReference type="GO" id="GO:0031267">
    <property type="term" value="F:small GTPase binding"/>
    <property type="evidence" value="ECO:0007669"/>
    <property type="project" value="TreeGrafter"/>
</dbReference>
<organism evidence="3 4">
    <name type="scientific">Puccinia sorghi</name>
    <dbReference type="NCBI Taxonomy" id="27349"/>
    <lineage>
        <taxon>Eukaryota</taxon>
        <taxon>Fungi</taxon>
        <taxon>Dikarya</taxon>
        <taxon>Basidiomycota</taxon>
        <taxon>Pucciniomycotina</taxon>
        <taxon>Pucciniomycetes</taxon>
        <taxon>Pucciniales</taxon>
        <taxon>Pucciniaceae</taxon>
        <taxon>Puccinia</taxon>
    </lineage>
</organism>
<reference evidence="3 4" key="1">
    <citation type="submission" date="2015-08" db="EMBL/GenBank/DDBJ databases">
        <title>Next Generation Sequencing and Analysis of the Genome of Puccinia sorghi L Schw, the Causal Agent of Maize Common Rust.</title>
        <authorList>
            <person name="Rochi L."/>
            <person name="Burguener G."/>
            <person name="Darino M."/>
            <person name="Turjanski A."/>
            <person name="Kreff E."/>
            <person name="Dieguez M.J."/>
            <person name="Sacco F."/>
        </authorList>
    </citation>
    <scope>NUCLEOTIDE SEQUENCE [LARGE SCALE GENOMIC DNA]</scope>
    <source>
        <strain evidence="3 4">RO10H11247</strain>
    </source>
</reference>
<dbReference type="Proteomes" id="UP000037035">
    <property type="component" value="Unassembled WGS sequence"/>
</dbReference>
<dbReference type="STRING" id="27349.A0A0L6UQD7"/>
<name>A0A0L6UQD7_9BASI</name>
<dbReference type="InterPro" id="IPR027357">
    <property type="entry name" value="DOCKER_dom"/>
</dbReference>
<keyword evidence="4" id="KW-1185">Reference proteome</keyword>
<gene>
    <name evidence="3" type="ORF">VP01_4254g1</name>
</gene>
<evidence type="ECO:0000313" key="3">
    <source>
        <dbReference type="EMBL" id="KNZ50753.1"/>
    </source>
</evidence>
<dbReference type="PANTHER" id="PTHR45653:SF10">
    <property type="entry name" value="MYOBLAST CITY, ISOFORM B"/>
    <property type="match status" value="1"/>
</dbReference>
<protein>
    <recommendedName>
        <fullName evidence="2">DOCKER domain-containing protein</fullName>
    </recommendedName>
</protein>
<proteinExistence type="inferred from homology"/>
<comment type="caution">
    <text evidence="3">The sequence shown here is derived from an EMBL/GenBank/DDBJ whole genome shotgun (WGS) entry which is preliminary data.</text>
</comment>
<dbReference type="PROSITE" id="PS51651">
    <property type="entry name" value="DOCKER"/>
    <property type="match status" value="1"/>
</dbReference>
<dbReference type="VEuPathDB" id="FungiDB:VP01_4254g1"/>
<dbReference type="EMBL" id="LAVV01009340">
    <property type="protein sequence ID" value="KNZ50753.1"/>
    <property type="molecule type" value="Genomic_DNA"/>
</dbReference>
<sequence>MACMHEQFNFETHSSRADDSCDANQVDEMSRASFVCQLKILFDQTPIFLNLLLSIRNLPTGDEVIDDRVIGLKLMSVKLIKSSSLSTTTKNQFIRNIGRSGIYIHYVHKLVNLDAAHGNFVEAGLALRLHAD</sequence>
<comment type="similarity">
    <text evidence="1">Belongs to the DOCK family.</text>
</comment>
<dbReference type="GO" id="GO:0005085">
    <property type="term" value="F:guanyl-nucleotide exchange factor activity"/>
    <property type="evidence" value="ECO:0007669"/>
    <property type="project" value="InterPro"/>
</dbReference>
<evidence type="ECO:0000313" key="4">
    <source>
        <dbReference type="Proteomes" id="UP000037035"/>
    </source>
</evidence>
<evidence type="ECO:0000256" key="1">
    <source>
        <dbReference type="PROSITE-ProRule" id="PRU00984"/>
    </source>
</evidence>